<dbReference type="EnsemblMetazoa" id="GPPI023474-RA">
    <property type="protein sequence ID" value="GPPI023474-PA"/>
    <property type="gene ID" value="GPPI023474"/>
</dbReference>
<reference evidence="2" key="1">
    <citation type="submission" date="2015-01" db="EMBL/GenBank/DDBJ databases">
        <authorList>
            <person name="Aksoy S."/>
            <person name="Warren W."/>
            <person name="Wilson R.K."/>
        </authorList>
    </citation>
    <scope>NUCLEOTIDE SEQUENCE [LARGE SCALE GENOMIC DNA]</scope>
    <source>
        <strain evidence="2">IAEA</strain>
    </source>
</reference>
<evidence type="ECO:0000313" key="1">
    <source>
        <dbReference type="EnsemblMetazoa" id="GPPI023474-PA"/>
    </source>
</evidence>
<dbReference type="EMBL" id="JXJN01010642">
    <property type="status" value="NOT_ANNOTATED_CDS"/>
    <property type="molecule type" value="Genomic_DNA"/>
</dbReference>
<sequence>MEQLSGVMTTIIIIGDATTLRSPIFNTADSIKRVIIRSAELLEGVPTSRCALGVNLKICKMLSISFAF</sequence>
<organism evidence="1 2">
    <name type="scientific">Glossina palpalis gambiensis</name>
    <dbReference type="NCBI Taxonomy" id="67801"/>
    <lineage>
        <taxon>Eukaryota</taxon>
        <taxon>Metazoa</taxon>
        <taxon>Ecdysozoa</taxon>
        <taxon>Arthropoda</taxon>
        <taxon>Hexapoda</taxon>
        <taxon>Insecta</taxon>
        <taxon>Pterygota</taxon>
        <taxon>Neoptera</taxon>
        <taxon>Endopterygota</taxon>
        <taxon>Diptera</taxon>
        <taxon>Brachycera</taxon>
        <taxon>Muscomorpha</taxon>
        <taxon>Hippoboscoidea</taxon>
        <taxon>Glossinidae</taxon>
        <taxon>Glossina</taxon>
    </lineage>
</organism>
<accession>A0A1B0B9Z1</accession>
<dbReference type="EMBL" id="JXJN01010641">
    <property type="status" value="NOT_ANNOTATED_CDS"/>
    <property type="molecule type" value="Genomic_DNA"/>
</dbReference>
<name>A0A1B0B9Z1_9MUSC</name>
<dbReference type="AlphaFoldDB" id="A0A1B0B9Z1"/>
<protein>
    <submittedName>
        <fullName evidence="1">Uncharacterized protein</fullName>
    </submittedName>
</protein>
<evidence type="ECO:0000313" key="2">
    <source>
        <dbReference type="Proteomes" id="UP000092460"/>
    </source>
</evidence>
<proteinExistence type="predicted"/>
<keyword evidence="2" id="KW-1185">Reference proteome</keyword>
<dbReference type="Proteomes" id="UP000092460">
    <property type="component" value="Unassembled WGS sequence"/>
</dbReference>
<reference evidence="1" key="2">
    <citation type="submission" date="2020-05" db="UniProtKB">
        <authorList>
            <consortium name="EnsemblMetazoa"/>
        </authorList>
    </citation>
    <scope>IDENTIFICATION</scope>
    <source>
        <strain evidence="1">IAEA</strain>
    </source>
</reference>
<dbReference type="VEuPathDB" id="VectorBase:GPPI023474"/>